<dbReference type="Gene3D" id="2.60.40.10">
    <property type="entry name" value="Immunoglobulins"/>
    <property type="match status" value="1"/>
</dbReference>
<dbReference type="PANTHER" id="PTHR19343">
    <property type="entry name" value="T CELL RECEPTOR ALPHA VARIABLE 1-2"/>
    <property type="match status" value="1"/>
</dbReference>
<dbReference type="SUPFAM" id="SSF48726">
    <property type="entry name" value="Immunoglobulin"/>
    <property type="match status" value="1"/>
</dbReference>
<keyword evidence="1 7" id="KW-0732">Signal</keyword>
<dbReference type="PANTHER" id="PTHR19343:SF13">
    <property type="entry name" value="T CELL RECEPTOR ALPHA VARIABLE 21"/>
    <property type="match status" value="1"/>
</dbReference>
<dbReference type="Bgee" id="ENSMODG00000043445">
    <property type="expression patterns" value="Expressed in blood"/>
</dbReference>
<evidence type="ECO:0000256" key="4">
    <source>
        <dbReference type="ARBA" id="ARBA00023170"/>
    </source>
</evidence>
<reference evidence="9" key="2">
    <citation type="submission" date="2025-08" db="UniProtKB">
        <authorList>
            <consortium name="Ensembl"/>
        </authorList>
    </citation>
    <scope>IDENTIFICATION</scope>
</reference>
<feature type="signal peptide" evidence="7">
    <location>
        <begin position="1"/>
        <end position="27"/>
    </location>
</feature>
<evidence type="ECO:0000256" key="3">
    <source>
        <dbReference type="ARBA" id="ARBA00023130"/>
    </source>
</evidence>
<dbReference type="GO" id="GO:0002250">
    <property type="term" value="P:adaptive immune response"/>
    <property type="evidence" value="ECO:0007669"/>
    <property type="project" value="UniProtKB-KW"/>
</dbReference>
<dbReference type="InterPro" id="IPR007110">
    <property type="entry name" value="Ig-like_dom"/>
</dbReference>
<dbReference type="InterPro" id="IPR013106">
    <property type="entry name" value="Ig_V-set"/>
</dbReference>
<dbReference type="GO" id="GO:0042101">
    <property type="term" value="C:T cell receptor complex"/>
    <property type="evidence" value="ECO:0007669"/>
    <property type="project" value="UniProtKB-KW"/>
</dbReference>
<dbReference type="STRING" id="13616.ENSMODP00000053069"/>
<dbReference type="SMART" id="SM00406">
    <property type="entry name" value="IGv"/>
    <property type="match status" value="1"/>
</dbReference>
<organism evidence="9 10">
    <name type="scientific">Monodelphis domestica</name>
    <name type="common">Gray short-tailed opossum</name>
    <dbReference type="NCBI Taxonomy" id="13616"/>
    <lineage>
        <taxon>Eukaryota</taxon>
        <taxon>Metazoa</taxon>
        <taxon>Chordata</taxon>
        <taxon>Craniata</taxon>
        <taxon>Vertebrata</taxon>
        <taxon>Euteleostomi</taxon>
        <taxon>Mammalia</taxon>
        <taxon>Metatheria</taxon>
        <taxon>Didelphimorphia</taxon>
        <taxon>Didelphidae</taxon>
        <taxon>Monodelphis</taxon>
    </lineage>
</organism>
<dbReference type="PROSITE" id="PS50835">
    <property type="entry name" value="IG_LIKE"/>
    <property type="match status" value="1"/>
</dbReference>
<accession>A0A5F8H0G6</accession>
<dbReference type="Pfam" id="PF07686">
    <property type="entry name" value="V-set"/>
    <property type="match status" value="1"/>
</dbReference>
<reference evidence="9 10" key="1">
    <citation type="journal article" date="2007" name="Nature">
        <title>Genome of the marsupial Monodelphis domestica reveals innovation in non-coding sequences.</title>
        <authorList>
            <person name="Mikkelsen T.S."/>
            <person name="Wakefield M.J."/>
            <person name="Aken B."/>
            <person name="Amemiya C.T."/>
            <person name="Chang J.L."/>
            <person name="Duke S."/>
            <person name="Garber M."/>
            <person name="Gentles A.J."/>
            <person name="Goodstadt L."/>
            <person name="Heger A."/>
            <person name="Jurka J."/>
            <person name="Kamal M."/>
            <person name="Mauceli E."/>
            <person name="Searle S.M."/>
            <person name="Sharpe T."/>
            <person name="Baker M.L."/>
            <person name="Batzer M.A."/>
            <person name="Benos P.V."/>
            <person name="Belov K."/>
            <person name="Clamp M."/>
            <person name="Cook A."/>
            <person name="Cuff J."/>
            <person name="Das R."/>
            <person name="Davidow L."/>
            <person name="Deakin J.E."/>
            <person name="Fazzari M.J."/>
            <person name="Glass J.L."/>
            <person name="Grabherr M."/>
            <person name="Greally J.M."/>
            <person name="Gu W."/>
            <person name="Hore T.A."/>
            <person name="Huttley G.A."/>
            <person name="Kleber M."/>
            <person name="Jirtle R.L."/>
            <person name="Koina E."/>
            <person name="Lee J.T."/>
            <person name="Mahony S."/>
            <person name="Marra M.A."/>
            <person name="Miller R.D."/>
            <person name="Nicholls R.D."/>
            <person name="Oda M."/>
            <person name="Papenfuss A.T."/>
            <person name="Parra Z.E."/>
            <person name="Pollock D.D."/>
            <person name="Ray D.A."/>
            <person name="Schein J.E."/>
            <person name="Speed T.P."/>
            <person name="Thompson K."/>
            <person name="VandeBerg J.L."/>
            <person name="Wade C.M."/>
            <person name="Walker J.A."/>
            <person name="Waters P.D."/>
            <person name="Webber C."/>
            <person name="Weidman J.R."/>
            <person name="Xie X."/>
            <person name="Zody M.C."/>
            <person name="Baldwin J."/>
            <person name="Abdouelleil A."/>
            <person name="Abdulkadir J."/>
            <person name="Abebe A."/>
            <person name="Abera B."/>
            <person name="Abreu J."/>
            <person name="Acer S.C."/>
            <person name="Aftuck L."/>
            <person name="Alexander A."/>
            <person name="An P."/>
            <person name="Anderson E."/>
            <person name="Anderson S."/>
            <person name="Arachi H."/>
            <person name="Azer M."/>
            <person name="Bachantsang P."/>
            <person name="Barry A."/>
            <person name="Bayul T."/>
            <person name="Berlin A."/>
            <person name="Bessette D."/>
            <person name="Bloom T."/>
            <person name="Bloom T."/>
            <person name="Boguslavskiy L."/>
            <person name="Bonnet C."/>
            <person name="Boukhgalter B."/>
            <person name="Bourzgui I."/>
            <person name="Brown A."/>
            <person name="Cahill P."/>
            <person name="Channer S."/>
            <person name="Cheshatsang Y."/>
            <person name="Chuda L."/>
            <person name="Citroen M."/>
            <person name="Collymore A."/>
            <person name="Cooke P."/>
            <person name="Costello M."/>
            <person name="D'Aco K."/>
            <person name="Daza R."/>
            <person name="De Haan G."/>
            <person name="DeGray S."/>
            <person name="DeMaso C."/>
            <person name="Dhargay N."/>
            <person name="Dooley K."/>
            <person name="Dooley E."/>
            <person name="Doricent M."/>
            <person name="Dorje P."/>
            <person name="Dorjee K."/>
            <person name="Dupes A."/>
            <person name="Elong R."/>
            <person name="Falk J."/>
            <person name="Farina A."/>
            <person name="Faro S."/>
            <person name="Ferguson D."/>
            <person name="Fisher S."/>
            <person name="Foley C.D."/>
            <person name="Franke A."/>
            <person name="Friedrich D."/>
            <person name="Gadbois L."/>
            <person name="Gearin G."/>
            <person name="Gearin C.R."/>
            <person name="Giannoukos G."/>
            <person name="Goode T."/>
            <person name="Graham J."/>
            <person name="Grandbois E."/>
            <person name="Grewal S."/>
            <person name="Gyaltsen K."/>
            <person name="Hafez N."/>
            <person name="Hagos B."/>
            <person name="Hall J."/>
            <person name="Henson C."/>
            <person name="Hollinger A."/>
            <person name="Honan T."/>
            <person name="Huard M.D."/>
            <person name="Hughes L."/>
            <person name="Hurhula B."/>
            <person name="Husby M.E."/>
            <person name="Kamat A."/>
            <person name="Kanga B."/>
            <person name="Kashin S."/>
            <person name="Khazanovich D."/>
            <person name="Kisner P."/>
            <person name="Lance K."/>
            <person name="Lara M."/>
            <person name="Lee W."/>
            <person name="Lennon N."/>
            <person name="Letendre F."/>
            <person name="LeVine R."/>
            <person name="Lipovsky A."/>
            <person name="Liu X."/>
            <person name="Liu J."/>
            <person name="Liu S."/>
            <person name="Lokyitsang T."/>
            <person name="Lokyitsang Y."/>
            <person name="Lubonja R."/>
            <person name="Lui A."/>
            <person name="MacDonald P."/>
            <person name="Magnisalis V."/>
            <person name="Maru K."/>
            <person name="Matthews C."/>
            <person name="McCusker W."/>
            <person name="McDonough S."/>
            <person name="Mehta T."/>
            <person name="Meldrim J."/>
            <person name="Meneus L."/>
            <person name="Mihai O."/>
            <person name="Mihalev A."/>
            <person name="Mihova T."/>
            <person name="Mittelman R."/>
            <person name="Mlenga V."/>
            <person name="Montmayeur A."/>
            <person name="Mulrain L."/>
            <person name="Navidi A."/>
            <person name="Naylor J."/>
            <person name="Negash T."/>
            <person name="Nguyen T."/>
            <person name="Nguyen N."/>
            <person name="Nicol R."/>
            <person name="Norbu C."/>
            <person name="Norbu N."/>
            <person name="Novod N."/>
            <person name="O'Neill B."/>
            <person name="Osman S."/>
            <person name="Markiewicz E."/>
            <person name="Oyono O.L."/>
            <person name="Patti C."/>
            <person name="Phunkhang P."/>
            <person name="Pierre F."/>
            <person name="Priest M."/>
            <person name="Raghuraman S."/>
            <person name="Rege F."/>
            <person name="Reyes R."/>
            <person name="Rise C."/>
            <person name="Rogov P."/>
            <person name="Ross K."/>
            <person name="Ryan E."/>
            <person name="Settipalli S."/>
            <person name="Shea T."/>
            <person name="Sherpa N."/>
            <person name="Shi L."/>
            <person name="Shih D."/>
            <person name="Sparrow T."/>
            <person name="Spaulding J."/>
            <person name="Stalker J."/>
            <person name="Stange-Thomann N."/>
            <person name="Stavropoulos S."/>
            <person name="Stone C."/>
            <person name="Strader C."/>
            <person name="Tesfaye S."/>
            <person name="Thomson T."/>
            <person name="Thoulutsang Y."/>
            <person name="Thoulutsang D."/>
            <person name="Topham K."/>
            <person name="Topping I."/>
            <person name="Tsamla T."/>
            <person name="Vassiliev H."/>
            <person name="Vo A."/>
            <person name="Wangchuk T."/>
            <person name="Wangdi T."/>
            <person name="Weiand M."/>
            <person name="Wilkinson J."/>
            <person name="Wilson A."/>
            <person name="Yadav S."/>
            <person name="Young G."/>
            <person name="Yu Q."/>
            <person name="Zembek L."/>
            <person name="Zhong D."/>
            <person name="Zimmer A."/>
            <person name="Zwirko Z."/>
            <person name="Jaffe D.B."/>
            <person name="Alvarez P."/>
            <person name="Brockman W."/>
            <person name="Butler J."/>
            <person name="Chin C."/>
            <person name="Gnerre S."/>
            <person name="MacCallum I."/>
            <person name="Graves J.A."/>
            <person name="Ponting C.P."/>
            <person name="Breen M."/>
            <person name="Samollow P.B."/>
            <person name="Lander E.S."/>
            <person name="Lindblad-Toh K."/>
        </authorList>
    </citation>
    <scope>NUCLEOTIDE SEQUENCE [LARGE SCALE GENOMIC DNA]</scope>
</reference>
<dbReference type="GO" id="GO:0042605">
    <property type="term" value="F:peptide antigen binding"/>
    <property type="evidence" value="ECO:0000318"/>
    <property type="project" value="GO_Central"/>
</dbReference>
<dbReference type="GeneTree" id="ENSGT00940000153130"/>
<evidence type="ECO:0000256" key="2">
    <source>
        <dbReference type="ARBA" id="ARBA00022859"/>
    </source>
</evidence>
<proteinExistence type="predicted"/>
<feature type="domain" description="Ig-like" evidence="8">
    <location>
        <begin position="26"/>
        <end position="112"/>
    </location>
</feature>
<dbReference type="InterPro" id="IPR051006">
    <property type="entry name" value="TCR_variable_domain"/>
</dbReference>
<dbReference type="Proteomes" id="UP000002280">
    <property type="component" value="Chromosome 1"/>
</dbReference>
<dbReference type="InterPro" id="IPR036179">
    <property type="entry name" value="Ig-like_dom_sf"/>
</dbReference>
<keyword evidence="10" id="KW-1185">Reference proteome</keyword>
<evidence type="ECO:0000256" key="7">
    <source>
        <dbReference type="SAM" id="SignalP"/>
    </source>
</evidence>
<reference evidence="9" key="3">
    <citation type="submission" date="2025-09" db="UniProtKB">
        <authorList>
            <consortium name="Ensembl"/>
        </authorList>
    </citation>
    <scope>IDENTIFICATION</scope>
</reference>
<dbReference type="InterPro" id="IPR003599">
    <property type="entry name" value="Ig_sub"/>
</dbReference>
<dbReference type="InterPro" id="IPR013783">
    <property type="entry name" value="Ig-like_fold"/>
</dbReference>
<evidence type="ECO:0000313" key="9">
    <source>
        <dbReference type="Ensembl" id="ENSMODP00000053069.1"/>
    </source>
</evidence>
<evidence type="ECO:0000313" key="10">
    <source>
        <dbReference type="Proteomes" id="UP000002280"/>
    </source>
</evidence>
<dbReference type="AlphaFoldDB" id="A0A5F8H0G6"/>
<keyword evidence="6" id="KW-1279">T cell receptor</keyword>
<dbReference type="InParanoid" id="A0A5F8H0G6"/>
<dbReference type="SMART" id="SM00409">
    <property type="entry name" value="IG"/>
    <property type="match status" value="1"/>
</dbReference>
<sequence length="163" mass="18603">EGIELGGMGLWVQILLLTLIIYGNLEGENVTLNCNYSVGYFNGLQWYRQYPGESLTFLFLMFSNEDKKSEGRTKATLDRTKGHSSLYIIASQPKDSATYFCAVKAQRSPDICILYTNSLALTVAARMRHMFMSLPYLNWSRYIQGVYRNGKLSQALWKSPVFQ</sequence>
<keyword evidence="3" id="KW-1064">Adaptive immunity</keyword>
<evidence type="ECO:0000256" key="6">
    <source>
        <dbReference type="ARBA" id="ARBA00043266"/>
    </source>
</evidence>
<evidence type="ECO:0000256" key="5">
    <source>
        <dbReference type="ARBA" id="ARBA00023319"/>
    </source>
</evidence>
<feature type="chain" id="PRO_5023847208" description="Ig-like domain-containing protein" evidence="7">
    <location>
        <begin position="28"/>
        <end position="163"/>
    </location>
</feature>
<evidence type="ECO:0000259" key="8">
    <source>
        <dbReference type="PROSITE" id="PS50835"/>
    </source>
</evidence>
<keyword evidence="2" id="KW-0391">Immunity</keyword>
<dbReference type="Ensembl" id="ENSMODT00000058286.1">
    <property type="protein sequence ID" value="ENSMODP00000053069.1"/>
    <property type="gene ID" value="ENSMODG00000043445.1"/>
</dbReference>
<keyword evidence="4" id="KW-0675">Receptor</keyword>
<keyword evidence="5" id="KW-0393">Immunoglobulin domain</keyword>
<evidence type="ECO:0000256" key="1">
    <source>
        <dbReference type="ARBA" id="ARBA00022729"/>
    </source>
</evidence>
<protein>
    <recommendedName>
        <fullName evidence="8">Ig-like domain-containing protein</fullName>
    </recommendedName>
</protein>
<name>A0A5F8H0G6_MONDO</name>